<comment type="caution">
    <text evidence="1">The sequence shown here is derived from an EMBL/GenBank/DDBJ whole genome shotgun (WGS) entry which is preliminary data.</text>
</comment>
<dbReference type="EMBL" id="JAGSMN010001790">
    <property type="protein sequence ID" value="MBR7678743.1"/>
    <property type="molecule type" value="Genomic_DNA"/>
</dbReference>
<name>A0A8T4J6Q9_9ACTN</name>
<evidence type="ECO:0000313" key="2">
    <source>
        <dbReference type="Proteomes" id="UP000675554"/>
    </source>
</evidence>
<protein>
    <submittedName>
        <fullName evidence="1">Uncharacterized protein</fullName>
    </submittedName>
</protein>
<accession>A0A8T4J6Q9</accession>
<dbReference type="Proteomes" id="UP000675554">
    <property type="component" value="Unassembled WGS sequence"/>
</dbReference>
<reference evidence="1" key="1">
    <citation type="submission" date="2021-04" db="EMBL/GenBank/DDBJ databases">
        <title>Sequencing of actinobacteria type strains.</title>
        <authorList>
            <person name="Nguyen G.-S."/>
            <person name="Wentzel A."/>
        </authorList>
    </citation>
    <scope>NUCLEOTIDE SEQUENCE</scope>
    <source>
        <strain evidence="1">DSM 42095</strain>
    </source>
</reference>
<evidence type="ECO:0000313" key="1">
    <source>
        <dbReference type="EMBL" id="MBR7678743.1"/>
    </source>
</evidence>
<organism evidence="1 2">
    <name type="scientific">Streptomyces daliensis</name>
    <dbReference type="NCBI Taxonomy" id="299421"/>
    <lineage>
        <taxon>Bacteria</taxon>
        <taxon>Bacillati</taxon>
        <taxon>Actinomycetota</taxon>
        <taxon>Actinomycetes</taxon>
        <taxon>Kitasatosporales</taxon>
        <taxon>Streptomycetaceae</taxon>
        <taxon>Streptomyces</taxon>
    </lineage>
</organism>
<dbReference type="AlphaFoldDB" id="A0A8T4J6Q9"/>
<proteinExistence type="predicted"/>
<gene>
    <name evidence="1" type="ORF">KDA82_38495</name>
</gene>
<keyword evidence="2" id="KW-1185">Reference proteome</keyword>
<sequence length="77" mass="8050">MSTTQKSTVSTKIADAEKALATLREALSQAGITLPSLRADPSTWSSSTGSAMVDLGPCNVETAERLAALLRTTRPES</sequence>